<proteinExistence type="predicted"/>
<sequence>MARKQYIVERIRYEKERADLNDVIHRERRGLPFQITIQTPASSSTTHNVKTRLLAHTAFREVSNTDKQSRQSDDVPTKQLDSFPTYKARQASRIIFAQSFVLAPSSAKEIALSSRQAKILATVIVPPSLKPVFCISPFPSTFPKSFSQALSGKPSKWSNDVDEYAGVVPPSMYISFFLASSNIKSSPALVTAVILVFDHAFEAESSLATSTIVGFASAMVTGAFRIRCANVGDLGFDIRLRAVGQARGSKKARTAGSPGP</sequence>
<evidence type="ECO:0000313" key="2">
    <source>
        <dbReference type="EMBL" id="KAL2052787.1"/>
    </source>
</evidence>
<accession>A0ABR4B637</accession>
<protein>
    <submittedName>
        <fullName evidence="2">Uncharacterized protein</fullName>
    </submittedName>
</protein>
<dbReference type="Proteomes" id="UP001590951">
    <property type="component" value="Unassembled WGS sequence"/>
</dbReference>
<name>A0ABR4B637_9LECA</name>
<feature type="region of interest" description="Disordered" evidence="1">
    <location>
        <begin position="62"/>
        <end position="81"/>
    </location>
</feature>
<evidence type="ECO:0000256" key="1">
    <source>
        <dbReference type="SAM" id="MobiDB-lite"/>
    </source>
</evidence>
<dbReference type="EMBL" id="JBHFEH010000025">
    <property type="protein sequence ID" value="KAL2052787.1"/>
    <property type="molecule type" value="Genomic_DNA"/>
</dbReference>
<organism evidence="2 3">
    <name type="scientific">Lepraria finkii</name>
    <dbReference type="NCBI Taxonomy" id="1340010"/>
    <lineage>
        <taxon>Eukaryota</taxon>
        <taxon>Fungi</taxon>
        <taxon>Dikarya</taxon>
        <taxon>Ascomycota</taxon>
        <taxon>Pezizomycotina</taxon>
        <taxon>Lecanoromycetes</taxon>
        <taxon>OSLEUM clade</taxon>
        <taxon>Lecanoromycetidae</taxon>
        <taxon>Lecanorales</taxon>
        <taxon>Lecanorineae</taxon>
        <taxon>Stereocaulaceae</taxon>
        <taxon>Lepraria</taxon>
    </lineage>
</organism>
<reference evidence="2 3" key="1">
    <citation type="submission" date="2024-09" db="EMBL/GenBank/DDBJ databases">
        <title>Rethinking Asexuality: The Enigmatic Case of Functional Sexual Genes in Lepraria (Stereocaulaceae).</title>
        <authorList>
            <person name="Doellman M."/>
            <person name="Sun Y."/>
            <person name="Barcenas-Pena A."/>
            <person name="Lumbsch H.T."/>
            <person name="Grewe F."/>
        </authorList>
    </citation>
    <scope>NUCLEOTIDE SEQUENCE [LARGE SCALE GENOMIC DNA]</scope>
    <source>
        <strain evidence="2 3">Grewe 0041</strain>
    </source>
</reference>
<gene>
    <name evidence="2" type="ORF">ABVK25_007027</name>
</gene>
<keyword evidence="3" id="KW-1185">Reference proteome</keyword>
<feature type="compositionally biased region" description="Basic and acidic residues" evidence="1">
    <location>
        <begin position="63"/>
        <end position="76"/>
    </location>
</feature>
<comment type="caution">
    <text evidence="2">The sequence shown here is derived from an EMBL/GenBank/DDBJ whole genome shotgun (WGS) entry which is preliminary data.</text>
</comment>
<evidence type="ECO:0000313" key="3">
    <source>
        <dbReference type="Proteomes" id="UP001590951"/>
    </source>
</evidence>